<evidence type="ECO:0000313" key="2">
    <source>
        <dbReference type="Proteomes" id="UP001054945"/>
    </source>
</evidence>
<gene>
    <name evidence="1" type="ORF">CEXT_545391</name>
</gene>
<evidence type="ECO:0000313" key="1">
    <source>
        <dbReference type="EMBL" id="GIY29804.1"/>
    </source>
</evidence>
<keyword evidence="2" id="KW-1185">Reference proteome</keyword>
<protein>
    <submittedName>
        <fullName evidence="1">Uncharacterized protein</fullName>
    </submittedName>
</protein>
<dbReference type="AlphaFoldDB" id="A0AAV4S8W1"/>
<reference evidence="1 2" key="1">
    <citation type="submission" date="2021-06" db="EMBL/GenBank/DDBJ databases">
        <title>Caerostris extrusa draft genome.</title>
        <authorList>
            <person name="Kono N."/>
            <person name="Arakawa K."/>
        </authorList>
    </citation>
    <scope>NUCLEOTIDE SEQUENCE [LARGE SCALE GENOMIC DNA]</scope>
</reference>
<dbReference type="Proteomes" id="UP001054945">
    <property type="component" value="Unassembled WGS sequence"/>
</dbReference>
<sequence length="188" mass="21322">MRSKRITSQLQGEEEQIAASRIFVTSENFKLILTENWRRPSGINYLLYVVLLYSALRFQNLSAVVVAYLIGSIHHAIKHINSQLQARPAFHRPGRPPVCALLFKQNGSPIPISQEPQLPPRNPHRHYPLVADAINKVTCSRGFNFLGIQTASKLLPPHGVRLFAVRRLRNVNIAEESEEGMQNIELEK</sequence>
<dbReference type="EMBL" id="BPLR01009130">
    <property type="protein sequence ID" value="GIY29804.1"/>
    <property type="molecule type" value="Genomic_DNA"/>
</dbReference>
<name>A0AAV4S8W1_CAEEX</name>
<proteinExistence type="predicted"/>
<comment type="caution">
    <text evidence="1">The sequence shown here is derived from an EMBL/GenBank/DDBJ whole genome shotgun (WGS) entry which is preliminary data.</text>
</comment>
<organism evidence="1 2">
    <name type="scientific">Caerostris extrusa</name>
    <name type="common">Bark spider</name>
    <name type="synonym">Caerostris bankana</name>
    <dbReference type="NCBI Taxonomy" id="172846"/>
    <lineage>
        <taxon>Eukaryota</taxon>
        <taxon>Metazoa</taxon>
        <taxon>Ecdysozoa</taxon>
        <taxon>Arthropoda</taxon>
        <taxon>Chelicerata</taxon>
        <taxon>Arachnida</taxon>
        <taxon>Araneae</taxon>
        <taxon>Araneomorphae</taxon>
        <taxon>Entelegynae</taxon>
        <taxon>Araneoidea</taxon>
        <taxon>Araneidae</taxon>
        <taxon>Caerostris</taxon>
    </lineage>
</organism>
<accession>A0AAV4S8W1</accession>